<dbReference type="Gene3D" id="3.40.1490.10">
    <property type="entry name" value="Bit1"/>
    <property type="match status" value="1"/>
</dbReference>
<dbReference type="EMBL" id="CP009248">
    <property type="protein sequence ID" value="APT90199.1"/>
    <property type="molecule type" value="Genomic_DNA"/>
</dbReference>
<dbReference type="AlphaFoldDB" id="A0A1L7CWF2"/>
<sequence length="246" mass="25494">MEAQAAIPDWFRTAHARLTAVHARGGREDPANPETVRAMQIALRIPKDPPPGRTALLEAAATAVVALCLDERAGAGGDFADALDGWYGARIRKIARRARAGRWDRLAALPGVTAEVDGAAARAFPPTPVGQVHPDIARLQIGGTEVPADDPGPPRASAPVVYIDAGLGMTVGKDAAQVGHAAMLLAAAMDVAEAWGWAAAGFPLSVRELPAGEFRRRAARAAVTVADAGFTEVRPGAVTVCADRAP</sequence>
<dbReference type="InterPro" id="IPR023476">
    <property type="entry name" value="Pep_tRNA_hydro_II_dom_sf"/>
</dbReference>
<reference evidence="1 2" key="1">
    <citation type="submission" date="2014-08" db="EMBL/GenBank/DDBJ databases">
        <title>Complete genome sequence of Corynebacterium sphenisci CECT 5990(T) (=DSM 44792(T)), isolated from healthy wild penguins.</title>
        <authorList>
            <person name="Ruckert C."/>
            <person name="Albersmeier A."/>
            <person name="Winkler A."/>
            <person name="Kalinowski J."/>
        </authorList>
    </citation>
    <scope>NUCLEOTIDE SEQUENCE [LARGE SCALE GENOMIC DNA]</scope>
    <source>
        <strain evidence="1 2">DSM 44792</strain>
    </source>
</reference>
<proteinExistence type="predicted"/>
<evidence type="ECO:0000313" key="2">
    <source>
        <dbReference type="Proteomes" id="UP000185469"/>
    </source>
</evidence>
<dbReference type="RefSeq" id="WP_075691422.1">
    <property type="nucleotide sequence ID" value="NZ_CP009248.1"/>
</dbReference>
<evidence type="ECO:0000313" key="1">
    <source>
        <dbReference type="EMBL" id="APT90199.1"/>
    </source>
</evidence>
<gene>
    <name evidence="1" type="ORF">CSPHI_02940</name>
</gene>
<dbReference type="Proteomes" id="UP000185469">
    <property type="component" value="Chromosome"/>
</dbReference>
<dbReference type="KEGG" id="csph:CSPHI_02940"/>
<accession>A0A1L7CWF2</accession>
<keyword evidence="2" id="KW-1185">Reference proteome</keyword>
<protein>
    <submittedName>
        <fullName evidence="1">Uncharacterized protein</fullName>
    </submittedName>
</protein>
<name>A0A1L7CWF2_9CORY</name>
<dbReference type="OrthoDB" id="5184773at2"/>
<dbReference type="SUPFAM" id="SSF102462">
    <property type="entry name" value="Peptidyl-tRNA hydrolase II"/>
    <property type="match status" value="1"/>
</dbReference>
<organism evidence="1 2">
    <name type="scientific">Corynebacterium sphenisci DSM 44792</name>
    <dbReference type="NCBI Taxonomy" id="1437874"/>
    <lineage>
        <taxon>Bacteria</taxon>
        <taxon>Bacillati</taxon>
        <taxon>Actinomycetota</taxon>
        <taxon>Actinomycetes</taxon>
        <taxon>Mycobacteriales</taxon>
        <taxon>Corynebacteriaceae</taxon>
        <taxon>Corynebacterium</taxon>
    </lineage>
</organism>
<dbReference type="STRING" id="1437874.CSPHI_02940"/>